<dbReference type="AlphaFoldDB" id="X6NBU2"/>
<accession>X6NBU2</accession>
<dbReference type="SMART" id="SM01052">
    <property type="entry name" value="CAP_GLY"/>
    <property type="match status" value="1"/>
</dbReference>
<feature type="domain" description="CAP-Gly" evidence="3">
    <location>
        <begin position="339"/>
        <end position="382"/>
    </location>
</feature>
<feature type="compositionally biased region" description="Basic residues" evidence="1">
    <location>
        <begin position="28"/>
        <end position="41"/>
    </location>
</feature>
<dbReference type="InterPro" id="IPR000938">
    <property type="entry name" value="CAP-Gly_domain"/>
</dbReference>
<gene>
    <name evidence="4" type="ORF">RFI_13416</name>
</gene>
<feature type="region of interest" description="Disordered" evidence="1">
    <location>
        <begin position="20"/>
        <end position="41"/>
    </location>
</feature>
<dbReference type="SUPFAM" id="SSF74924">
    <property type="entry name" value="Cap-Gly domain"/>
    <property type="match status" value="1"/>
</dbReference>
<evidence type="ECO:0000259" key="3">
    <source>
        <dbReference type="PROSITE" id="PS50245"/>
    </source>
</evidence>
<dbReference type="PROSITE" id="PS50245">
    <property type="entry name" value="CAP_GLY_2"/>
    <property type="match status" value="1"/>
</dbReference>
<evidence type="ECO:0000256" key="1">
    <source>
        <dbReference type="SAM" id="MobiDB-lite"/>
    </source>
</evidence>
<reference evidence="4 5" key="1">
    <citation type="journal article" date="2013" name="Curr. Biol.">
        <title>The Genome of the Foraminiferan Reticulomyxa filosa.</title>
        <authorList>
            <person name="Glockner G."/>
            <person name="Hulsmann N."/>
            <person name="Schleicher M."/>
            <person name="Noegel A.A."/>
            <person name="Eichinger L."/>
            <person name="Gallinger C."/>
            <person name="Pawlowski J."/>
            <person name="Sierra R."/>
            <person name="Euteneuer U."/>
            <person name="Pillet L."/>
            <person name="Moustafa A."/>
            <person name="Platzer M."/>
            <person name="Groth M."/>
            <person name="Szafranski K."/>
            <person name="Schliwa M."/>
        </authorList>
    </citation>
    <scope>NUCLEOTIDE SEQUENCE [LARGE SCALE GENOMIC DNA]</scope>
</reference>
<keyword evidence="2" id="KW-1133">Transmembrane helix</keyword>
<keyword evidence="5" id="KW-1185">Reference proteome</keyword>
<dbReference type="Pfam" id="PF01302">
    <property type="entry name" value="CAP_GLY"/>
    <property type="match status" value="1"/>
</dbReference>
<evidence type="ECO:0000313" key="5">
    <source>
        <dbReference type="Proteomes" id="UP000023152"/>
    </source>
</evidence>
<feature type="compositionally biased region" description="Basic and acidic residues" evidence="1">
    <location>
        <begin position="237"/>
        <end position="252"/>
    </location>
</feature>
<dbReference type="Proteomes" id="UP000023152">
    <property type="component" value="Unassembled WGS sequence"/>
</dbReference>
<comment type="caution">
    <text evidence="4">The sequence shown here is derived from an EMBL/GenBank/DDBJ whole genome shotgun (WGS) entry which is preliminary data.</text>
</comment>
<proteinExistence type="predicted"/>
<sequence length="429" mass="48931">MKFFFELIVIIQKWRKATKDEKEEKRREIGKRKKKKKKKKKLCFENTNKFNERRESLQKLLDTRPGQQDVRKLMENTGVAPILQPTMHILNRRLSLRSSRRDLQAKGILQHTNEPSTVTTDDENFAFPDEAVDSDHISKRHHEPAPSYILTDDLAHHENVAAVVGATSTTSTTPATAVSSVTTATAPISTFASTSISAFNDGLKRDKLSNIVVNDDNNRTNLDPKKSSPLVWQDVNAKKKDAKPAGVSKDKTQSQSQSQSTRPNGGYAIGDRVELTSNQKGSLLYFFYFLFFLLFVWKMDSCCVFVNAILERTHKCNAIHIYTYIYIYIYNEGLIKYIGKVHFAEHRRYGIELDDYSVKGHDGSMGRHKYFDAKHGHGIFVTKEAIVRRLEDTNSHMDNIAFQLGDCVLLKDKKTEMLFDKGTKLAMSL</sequence>
<evidence type="ECO:0000256" key="2">
    <source>
        <dbReference type="SAM" id="Phobius"/>
    </source>
</evidence>
<dbReference type="Gene3D" id="2.30.30.190">
    <property type="entry name" value="CAP Gly-rich-like domain"/>
    <property type="match status" value="1"/>
</dbReference>
<keyword evidence="2" id="KW-0812">Transmembrane</keyword>
<organism evidence="4 5">
    <name type="scientific">Reticulomyxa filosa</name>
    <dbReference type="NCBI Taxonomy" id="46433"/>
    <lineage>
        <taxon>Eukaryota</taxon>
        <taxon>Sar</taxon>
        <taxon>Rhizaria</taxon>
        <taxon>Retaria</taxon>
        <taxon>Foraminifera</taxon>
        <taxon>Monothalamids</taxon>
        <taxon>Reticulomyxidae</taxon>
        <taxon>Reticulomyxa</taxon>
    </lineage>
</organism>
<dbReference type="OrthoDB" id="2130750at2759"/>
<name>X6NBU2_RETFI</name>
<evidence type="ECO:0000313" key="4">
    <source>
        <dbReference type="EMBL" id="ETO23765.1"/>
    </source>
</evidence>
<dbReference type="InterPro" id="IPR036859">
    <property type="entry name" value="CAP-Gly_dom_sf"/>
</dbReference>
<dbReference type="EMBL" id="ASPP01009725">
    <property type="protein sequence ID" value="ETO23765.1"/>
    <property type="molecule type" value="Genomic_DNA"/>
</dbReference>
<feature type="region of interest" description="Disordered" evidence="1">
    <location>
        <begin position="237"/>
        <end position="269"/>
    </location>
</feature>
<keyword evidence="2" id="KW-0472">Membrane</keyword>
<protein>
    <recommendedName>
        <fullName evidence="3">CAP-Gly domain-containing protein</fullName>
    </recommendedName>
</protein>
<feature type="transmembrane region" description="Helical" evidence="2">
    <location>
        <begin position="285"/>
        <end position="310"/>
    </location>
</feature>